<dbReference type="AlphaFoldDB" id="A0A5Q2FD95"/>
<evidence type="ECO:0000259" key="1">
    <source>
        <dbReference type="Pfam" id="PF09949"/>
    </source>
</evidence>
<sequence>MSRSFFAARVEEALNRAVGRFLRRRGWKERVVAYTGYGDPTFVRVMARLILVPERSASGAFGRELLKRRGWRNFLALPVVRGTIVVHTSRGPIEVRTDRSGYIDVRLENGSLEPGWRKVELSTTDGRRTSADIQVIDPRTDFGIISDIDDTIISTMLPRLMLAAWNSLVVHESARQAVPGMARLYRDLLAEHPGAPLVFVSTGSWNTQPTLNRFLHSRRFPLGAMLLTDWGPTSTGWFRSGREHKEREVRQLAEDFPNIRWVLVGDDGQHDPAIYGRFTLEYPDHVRVVAIRQLTPAEQVLAHGTLDALESEQMDRSHSVPWVAGQDGWEIHVKLDAALSGEDPGGHRVDTP</sequence>
<dbReference type="PANTHER" id="PTHR28208:SF3">
    <property type="entry name" value="PHOSPHATIDATE PHOSPHATASE APP1"/>
    <property type="match status" value="1"/>
</dbReference>
<gene>
    <name evidence="2" type="ORF">Rai3103_15360</name>
</gene>
<evidence type="ECO:0000313" key="2">
    <source>
        <dbReference type="EMBL" id="QGF24779.1"/>
    </source>
</evidence>
<dbReference type="EMBL" id="CP045725">
    <property type="protein sequence ID" value="QGF24779.1"/>
    <property type="molecule type" value="Genomic_DNA"/>
</dbReference>
<dbReference type="PANTHER" id="PTHR28208">
    <property type="entry name" value="PHOSPHATIDATE PHOSPHATASE APP1"/>
    <property type="match status" value="1"/>
</dbReference>
<dbReference type="RefSeq" id="WP_153573308.1">
    <property type="nucleotide sequence ID" value="NZ_CP045725.1"/>
</dbReference>
<feature type="domain" description="Phosphatidate phosphatase APP1 catalytic" evidence="1">
    <location>
        <begin position="142"/>
        <end position="293"/>
    </location>
</feature>
<keyword evidence="3" id="KW-1185">Reference proteome</keyword>
<dbReference type="KEGG" id="rain:Rai3103_15360"/>
<organism evidence="2 3">
    <name type="scientific">Raineyella fluvialis</name>
    <dbReference type="NCBI Taxonomy" id="2662261"/>
    <lineage>
        <taxon>Bacteria</taxon>
        <taxon>Bacillati</taxon>
        <taxon>Actinomycetota</taxon>
        <taxon>Actinomycetes</taxon>
        <taxon>Propionibacteriales</taxon>
        <taxon>Propionibacteriaceae</taxon>
        <taxon>Raineyella</taxon>
    </lineage>
</organism>
<reference evidence="2 3" key="1">
    <citation type="submission" date="2019-10" db="EMBL/GenBank/DDBJ databases">
        <title>Genomic analysis of Raineyella sp. CBA3103.</title>
        <authorList>
            <person name="Roh S.W."/>
        </authorList>
    </citation>
    <scope>NUCLEOTIDE SEQUENCE [LARGE SCALE GENOMIC DNA]</scope>
    <source>
        <strain evidence="2 3">CBA3103</strain>
    </source>
</reference>
<dbReference type="InterPro" id="IPR052935">
    <property type="entry name" value="Mg2+_PAP"/>
</dbReference>
<name>A0A5Q2FD95_9ACTN</name>
<accession>A0A5Q2FD95</accession>
<dbReference type="GO" id="GO:0008195">
    <property type="term" value="F:phosphatidate phosphatase activity"/>
    <property type="evidence" value="ECO:0007669"/>
    <property type="project" value="InterPro"/>
</dbReference>
<evidence type="ECO:0000313" key="3">
    <source>
        <dbReference type="Proteomes" id="UP000386847"/>
    </source>
</evidence>
<dbReference type="Pfam" id="PF09949">
    <property type="entry name" value="APP1_cat"/>
    <property type="match status" value="1"/>
</dbReference>
<protein>
    <submittedName>
        <fullName evidence="2">DUF2183 domain-containing protein</fullName>
    </submittedName>
</protein>
<dbReference type="Proteomes" id="UP000386847">
    <property type="component" value="Chromosome"/>
</dbReference>
<dbReference type="InterPro" id="IPR019236">
    <property type="entry name" value="APP1_cat"/>
</dbReference>
<proteinExistence type="predicted"/>